<name>A0ACC2PXI2_9HYME</name>
<comment type="caution">
    <text evidence="1">The sequence shown here is derived from an EMBL/GenBank/DDBJ whole genome shotgun (WGS) entry which is preliminary data.</text>
</comment>
<proteinExistence type="predicted"/>
<dbReference type="EMBL" id="CM056741">
    <property type="protein sequence ID" value="KAJ8687658.1"/>
    <property type="molecule type" value="Genomic_DNA"/>
</dbReference>
<dbReference type="Proteomes" id="UP001239111">
    <property type="component" value="Chromosome 1"/>
</dbReference>
<reference evidence="1" key="1">
    <citation type="submission" date="2023-04" db="EMBL/GenBank/DDBJ databases">
        <title>A chromosome-level genome assembly of the parasitoid wasp Eretmocerus hayati.</title>
        <authorList>
            <person name="Zhong Y."/>
            <person name="Liu S."/>
            <person name="Liu Y."/>
        </authorList>
    </citation>
    <scope>NUCLEOTIDE SEQUENCE</scope>
    <source>
        <strain evidence="1">ZJU_SS_LIU_2023</strain>
    </source>
</reference>
<gene>
    <name evidence="1" type="ORF">QAD02_023452</name>
</gene>
<accession>A0ACC2PXI2</accession>
<sequence>MNEEDDHDTLREKNIAAFQEHMKEYLRNIEQDKRDINELEEQRLIISGKKCTEKYSADSETERSAEKKKSSSQKVSPKPVPLKRTYSTRSKSLRLQNCTRNEPERVKYCEETDNDQSSETSVSDASYSEGSDTEDSYENGESCRVSKLSIDPEVILNTFNARVKEGKKKKNDRARLLPRRPSRSFVVKPSDEIMIPGDGVLELVKLKTKHGNSKSKSNMFVEMQGQVAPKSYGKIYDSKIGSACHQCRQKTIDKKTICRSGTCYGVRGQFCGPCLLGRYGETVEETLKDEHWVCPPCRGLCNCSKCRKRRGQKPTGVLLPIVKERGFSSVLDYLQEYEKENEA</sequence>
<protein>
    <submittedName>
        <fullName evidence="1">Uncharacterized protein</fullName>
    </submittedName>
</protein>
<evidence type="ECO:0000313" key="2">
    <source>
        <dbReference type="Proteomes" id="UP001239111"/>
    </source>
</evidence>
<organism evidence="1 2">
    <name type="scientific">Eretmocerus hayati</name>
    <dbReference type="NCBI Taxonomy" id="131215"/>
    <lineage>
        <taxon>Eukaryota</taxon>
        <taxon>Metazoa</taxon>
        <taxon>Ecdysozoa</taxon>
        <taxon>Arthropoda</taxon>
        <taxon>Hexapoda</taxon>
        <taxon>Insecta</taxon>
        <taxon>Pterygota</taxon>
        <taxon>Neoptera</taxon>
        <taxon>Endopterygota</taxon>
        <taxon>Hymenoptera</taxon>
        <taxon>Apocrita</taxon>
        <taxon>Proctotrupomorpha</taxon>
        <taxon>Chalcidoidea</taxon>
        <taxon>Aphelinidae</taxon>
        <taxon>Aphelininae</taxon>
        <taxon>Eretmocerus</taxon>
    </lineage>
</organism>
<evidence type="ECO:0000313" key="1">
    <source>
        <dbReference type="EMBL" id="KAJ8687658.1"/>
    </source>
</evidence>
<keyword evidence="2" id="KW-1185">Reference proteome</keyword>